<keyword evidence="5" id="KW-0863">Zinc-finger</keyword>
<comment type="pathway">
    <text evidence="2">Protein modification; protein ubiquitination.</text>
</comment>
<evidence type="ECO:0000256" key="8">
    <source>
        <dbReference type="ARBA" id="ARBA00023242"/>
    </source>
</evidence>
<dbReference type="CDD" id="cd15669">
    <property type="entry name" value="ePHD_PHF7_G2E3_like"/>
    <property type="match status" value="1"/>
</dbReference>
<dbReference type="PROSITE" id="PS51805">
    <property type="entry name" value="EPHD"/>
    <property type="match status" value="1"/>
</dbReference>
<dbReference type="InterPro" id="IPR001965">
    <property type="entry name" value="Znf_PHD"/>
</dbReference>
<evidence type="ECO:0000313" key="11">
    <source>
        <dbReference type="Proteomes" id="UP000694865"/>
    </source>
</evidence>
<evidence type="ECO:0000256" key="5">
    <source>
        <dbReference type="ARBA" id="ARBA00022771"/>
    </source>
</evidence>
<name>A0ABM0MFW6_SACKO</name>
<reference evidence="12" key="1">
    <citation type="submission" date="2025-08" db="UniProtKB">
        <authorList>
            <consortium name="RefSeq"/>
        </authorList>
    </citation>
    <scope>IDENTIFICATION</scope>
    <source>
        <tissue evidence="12">Testes</tissue>
    </source>
</reference>
<dbReference type="Pfam" id="PF13771">
    <property type="entry name" value="zf-HC5HC2H"/>
    <property type="match status" value="1"/>
</dbReference>
<evidence type="ECO:0000256" key="6">
    <source>
        <dbReference type="ARBA" id="ARBA00022786"/>
    </source>
</evidence>
<keyword evidence="6" id="KW-0833">Ubl conjugation pathway</keyword>
<dbReference type="Proteomes" id="UP000694865">
    <property type="component" value="Unplaced"/>
</dbReference>
<evidence type="ECO:0000259" key="10">
    <source>
        <dbReference type="PROSITE" id="PS51805"/>
    </source>
</evidence>
<evidence type="ECO:0000256" key="7">
    <source>
        <dbReference type="ARBA" id="ARBA00022833"/>
    </source>
</evidence>
<dbReference type="Gene3D" id="3.30.40.10">
    <property type="entry name" value="Zinc/RING finger domain, C3HC4 (zinc finger)"/>
    <property type="match status" value="2"/>
</dbReference>
<protein>
    <submittedName>
        <fullName evidence="12">G2/M phase-specific E3 ubiquitin-protein ligase-like</fullName>
    </submittedName>
</protein>
<keyword evidence="11" id="KW-1185">Reference proteome</keyword>
<keyword evidence="8" id="KW-0539">Nucleus</keyword>
<accession>A0ABM0MFW6</accession>
<keyword evidence="3" id="KW-0808">Transferase</keyword>
<gene>
    <name evidence="12" type="primary">LOC100378474</name>
</gene>
<keyword evidence="4" id="KW-0479">Metal-binding</keyword>
<organism evidence="11 12">
    <name type="scientific">Saccoglossus kowalevskii</name>
    <name type="common">Acorn worm</name>
    <dbReference type="NCBI Taxonomy" id="10224"/>
    <lineage>
        <taxon>Eukaryota</taxon>
        <taxon>Metazoa</taxon>
        <taxon>Hemichordata</taxon>
        <taxon>Enteropneusta</taxon>
        <taxon>Harrimaniidae</taxon>
        <taxon>Saccoglossus</taxon>
    </lineage>
</organism>
<evidence type="ECO:0000256" key="9">
    <source>
        <dbReference type="SAM" id="MobiDB-lite"/>
    </source>
</evidence>
<feature type="region of interest" description="Disordered" evidence="9">
    <location>
        <begin position="323"/>
        <end position="342"/>
    </location>
</feature>
<dbReference type="InterPro" id="IPR059102">
    <property type="entry name" value="PHD_PHF7/G2E3-like"/>
</dbReference>
<dbReference type="GeneID" id="100378474"/>
<keyword evidence="7" id="KW-0862">Zinc</keyword>
<sequence>MPPKKQDIFAGKSEFPQLGVCLFCGCDVDDATKYGKLHYHEETRITVHYYCLLFASGLSQGGDDNDGIQGFLIPDILKETRRGLRLKCSHCPHRGATIGCVVPKCKIKFHYMCGVANQALSQFFGQFNSYCKEHRPQQVVTTVSKKKCVCPICMCKVSCIPANDVLKTPCCKNTWIHRECVQRQALNAGYFFRCATCNNKDDFQHEMIQFGIYVPEQDASWELEDNAFQDLLERHNNCDVTECLCPQGRDYSKIRSKWEIILCHMCGSAGTHIECSGFKTAMVEWVCLECTSTIFKPDKAKSTVKKKTDVVLNSFRICMPPSPSRVTASLSPPTPSSRRHEHTGILQLPQVSDSPCLVRDNSLEVEKQSKFNVFPVRLSMSAEQRQRTNDTSFDECDSSQLDGSSGSTCTSPCTDADSEKNNSENDVSLRKSRPIRSLRKLYFGESEGSVTPKTDDVFDLFKKKPAVSSNNPILTPDLDSALRTNFTMNQFDSHVFHPPKPDVICLSNDDDAGQSTSSENSFANSILPKKFVRSTTRMSMKTRPDLQRRLQKTQCKVHGMRAFPLFSTKINSKPVEKEKSVIVIDSDDSDSQAPDVVYYGSKVSSKKRARKSVKSPFHKKVRLDKDSESDDSDIIFVS</sequence>
<feature type="domain" description="PHD-type" evidence="10">
    <location>
        <begin position="18"/>
        <end position="135"/>
    </location>
</feature>
<dbReference type="Pfam" id="PF26054">
    <property type="entry name" value="PHD_G2E3"/>
    <property type="match status" value="1"/>
</dbReference>
<dbReference type="SUPFAM" id="SSF57903">
    <property type="entry name" value="FYVE/PHD zinc finger"/>
    <property type="match status" value="1"/>
</dbReference>
<dbReference type="InterPro" id="IPR011011">
    <property type="entry name" value="Znf_FYVE_PHD"/>
</dbReference>
<dbReference type="PANTHER" id="PTHR12420">
    <property type="entry name" value="PHD FINGER PROTEIN"/>
    <property type="match status" value="1"/>
</dbReference>
<dbReference type="InterPro" id="IPR034732">
    <property type="entry name" value="EPHD"/>
</dbReference>
<dbReference type="SMART" id="SM00249">
    <property type="entry name" value="PHD"/>
    <property type="match status" value="2"/>
</dbReference>
<dbReference type="InterPro" id="IPR013083">
    <property type="entry name" value="Znf_RING/FYVE/PHD"/>
</dbReference>
<dbReference type="InterPro" id="IPR051188">
    <property type="entry name" value="PHD-type_Zinc_Finger"/>
</dbReference>
<proteinExistence type="predicted"/>
<evidence type="ECO:0000256" key="2">
    <source>
        <dbReference type="ARBA" id="ARBA00004906"/>
    </source>
</evidence>
<feature type="region of interest" description="Disordered" evidence="9">
    <location>
        <begin position="382"/>
        <end position="431"/>
    </location>
</feature>
<dbReference type="RefSeq" id="XP_006818907.1">
    <property type="nucleotide sequence ID" value="XM_006818844.1"/>
</dbReference>
<dbReference type="PANTHER" id="PTHR12420:SF42">
    <property type="entry name" value="G2_M PHASE-SPECIFIC E3 UBIQUITIN-PROTEIN LIGASE"/>
    <property type="match status" value="1"/>
</dbReference>
<feature type="compositionally biased region" description="Acidic residues" evidence="9">
    <location>
        <begin position="627"/>
        <end position="638"/>
    </location>
</feature>
<feature type="compositionally biased region" description="Basic residues" evidence="9">
    <location>
        <begin position="604"/>
        <end position="622"/>
    </location>
</feature>
<evidence type="ECO:0000256" key="1">
    <source>
        <dbReference type="ARBA" id="ARBA00004123"/>
    </source>
</evidence>
<evidence type="ECO:0000256" key="3">
    <source>
        <dbReference type="ARBA" id="ARBA00022679"/>
    </source>
</evidence>
<dbReference type="InterPro" id="IPR042013">
    <property type="entry name" value="PHF7/G2E3_ePHD"/>
</dbReference>
<feature type="compositionally biased region" description="Basic and acidic residues" evidence="9">
    <location>
        <begin position="417"/>
        <end position="429"/>
    </location>
</feature>
<feature type="compositionally biased region" description="Low complexity" evidence="9">
    <location>
        <begin position="403"/>
        <end position="414"/>
    </location>
</feature>
<comment type="subcellular location">
    <subcellularLocation>
        <location evidence="1">Nucleus</location>
    </subcellularLocation>
</comment>
<evidence type="ECO:0000313" key="12">
    <source>
        <dbReference type="RefSeq" id="XP_006818907.1"/>
    </source>
</evidence>
<feature type="region of interest" description="Disordered" evidence="9">
    <location>
        <begin position="586"/>
        <end position="638"/>
    </location>
</feature>
<dbReference type="PROSITE" id="PS51257">
    <property type="entry name" value="PROKAR_LIPOPROTEIN"/>
    <property type="match status" value="1"/>
</dbReference>
<evidence type="ECO:0000256" key="4">
    <source>
        <dbReference type="ARBA" id="ARBA00022723"/>
    </source>
</evidence>